<evidence type="ECO:0000256" key="8">
    <source>
        <dbReference type="SAM" id="MobiDB-lite"/>
    </source>
</evidence>
<keyword evidence="7 9" id="KW-0472">Membrane</keyword>
<evidence type="ECO:0000313" key="11">
    <source>
        <dbReference type="Proteomes" id="UP000598467"/>
    </source>
</evidence>
<dbReference type="GO" id="GO:0005886">
    <property type="term" value="C:plasma membrane"/>
    <property type="evidence" value="ECO:0007669"/>
    <property type="project" value="UniProtKB-SubCell"/>
</dbReference>
<keyword evidence="6 9" id="KW-1133">Transmembrane helix</keyword>
<dbReference type="InterPro" id="IPR021147">
    <property type="entry name" value="DUF697"/>
</dbReference>
<gene>
    <name evidence="10" type="ORF">HK439_16340</name>
</gene>
<dbReference type="RefSeq" id="WP_190292600.1">
    <property type="nucleotide sequence ID" value="NZ_JABFCZ010000018.1"/>
</dbReference>
<evidence type="ECO:0000313" key="10">
    <source>
        <dbReference type="EMBL" id="MBD1547838.1"/>
    </source>
</evidence>
<accession>A0A926S5U2</accession>
<evidence type="ECO:0000256" key="2">
    <source>
        <dbReference type="ARBA" id="ARBA00008255"/>
    </source>
</evidence>
<dbReference type="Proteomes" id="UP000598467">
    <property type="component" value="Unassembled WGS sequence"/>
</dbReference>
<proteinExistence type="inferred from homology"/>
<dbReference type="PANTHER" id="PTHR39342">
    <property type="entry name" value="UPF0283 MEMBRANE PROTEIN YCJF"/>
    <property type="match status" value="1"/>
</dbReference>
<comment type="subcellular location">
    <subcellularLocation>
        <location evidence="1">Cell inner membrane</location>
        <topology evidence="1">Multi-pass membrane protein</topology>
    </subcellularLocation>
</comment>
<evidence type="ECO:0000256" key="1">
    <source>
        <dbReference type="ARBA" id="ARBA00004429"/>
    </source>
</evidence>
<evidence type="ECO:0000256" key="5">
    <source>
        <dbReference type="ARBA" id="ARBA00022692"/>
    </source>
</evidence>
<feature type="transmembrane region" description="Helical" evidence="9">
    <location>
        <begin position="106"/>
        <end position="124"/>
    </location>
</feature>
<dbReference type="EMBL" id="JABFCZ010000018">
    <property type="protein sequence ID" value="MBD1547838.1"/>
    <property type="molecule type" value="Genomic_DNA"/>
</dbReference>
<sequence length="350" mass="37309">MTDNSSTSSASARAGRKPTAFRLDDRKVRLTEDPTAVPDNDEALIAALEEEAETPRLPAAASSPKSAFSFGKWIAIGFSGLVSLAVGLAVDALIRDLFSKTEWLGWVGIALAAVAALGLLGFILRELLGLLRLGKIDHLREALAKAAEEDDARAAGRHLKDLIALYEDRPETARGRKELAGHMREIIDGRDLVVLAERDLLSPLDLEARRIVMNSAKRVSLVTAVSPRALVDLLAVLIENMRTIRRVAALYGGRPGTLGFLRLARHIATHLALTGGMAAGDSLASQVLGHGLAARLSARLGEGVINGLLTSRIGIAAIAVCRPAPFIDTKGPTVSEFLSEIVKTTEKEDT</sequence>
<organism evidence="10 11">
    <name type="scientific">Roseibium aggregatum</name>
    <dbReference type="NCBI Taxonomy" id="187304"/>
    <lineage>
        <taxon>Bacteria</taxon>
        <taxon>Pseudomonadati</taxon>
        <taxon>Pseudomonadota</taxon>
        <taxon>Alphaproteobacteria</taxon>
        <taxon>Hyphomicrobiales</taxon>
        <taxon>Stappiaceae</taxon>
        <taxon>Roseibium</taxon>
    </lineage>
</organism>
<keyword evidence="4" id="KW-0997">Cell inner membrane</keyword>
<evidence type="ECO:0000256" key="3">
    <source>
        <dbReference type="ARBA" id="ARBA00022475"/>
    </source>
</evidence>
<name>A0A926S5U2_9HYPH</name>
<feature type="region of interest" description="Disordered" evidence="8">
    <location>
        <begin position="1"/>
        <end position="20"/>
    </location>
</feature>
<evidence type="ECO:0000256" key="9">
    <source>
        <dbReference type="SAM" id="Phobius"/>
    </source>
</evidence>
<keyword evidence="3" id="KW-1003">Cell membrane</keyword>
<dbReference type="AlphaFoldDB" id="A0A926S5U2"/>
<dbReference type="Pfam" id="PF05128">
    <property type="entry name" value="DUF697"/>
    <property type="match status" value="1"/>
</dbReference>
<dbReference type="NCBIfam" id="TIGR01620">
    <property type="entry name" value="hyp_HI0043"/>
    <property type="match status" value="1"/>
</dbReference>
<feature type="compositionally biased region" description="Low complexity" evidence="8">
    <location>
        <begin position="1"/>
        <end position="13"/>
    </location>
</feature>
<keyword evidence="5 9" id="KW-0812">Transmembrane</keyword>
<protein>
    <submittedName>
        <fullName evidence="10">TIGR01620 family protein</fullName>
    </submittedName>
</protein>
<comment type="caution">
    <text evidence="10">The sequence shown here is derived from an EMBL/GenBank/DDBJ whole genome shotgun (WGS) entry which is preliminary data.</text>
</comment>
<evidence type="ECO:0000256" key="6">
    <source>
        <dbReference type="ARBA" id="ARBA00022989"/>
    </source>
</evidence>
<evidence type="ECO:0000256" key="4">
    <source>
        <dbReference type="ARBA" id="ARBA00022519"/>
    </source>
</evidence>
<dbReference type="InterPro" id="IPR006507">
    <property type="entry name" value="UPF0283"/>
</dbReference>
<evidence type="ECO:0000256" key="7">
    <source>
        <dbReference type="ARBA" id="ARBA00023136"/>
    </source>
</evidence>
<dbReference type="PANTHER" id="PTHR39342:SF1">
    <property type="entry name" value="UPF0283 MEMBRANE PROTEIN YCJF"/>
    <property type="match status" value="1"/>
</dbReference>
<reference evidence="10" key="1">
    <citation type="submission" date="2020-05" db="EMBL/GenBank/DDBJ databases">
        <title>Identification of trans-AT polyketide cluster in two marine bacteria, producers of a novel glutaramide-containing polyketide sesbanimide D and analogs.</title>
        <authorList>
            <person name="Kacar D."/>
            <person name="Rodriguez P."/>
            <person name="Canedo L."/>
            <person name="Gonzalez E."/>
            <person name="Galan B."/>
            <person name="De La Calle F."/>
            <person name="Garcia J.L."/>
        </authorList>
    </citation>
    <scope>NUCLEOTIDE SEQUENCE</scope>
    <source>
        <strain evidence="10">PHM038</strain>
    </source>
</reference>
<feature type="transmembrane region" description="Helical" evidence="9">
    <location>
        <begin position="73"/>
        <end position="94"/>
    </location>
</feature>
<comment type="similarity">
    <text evidence="2">Belongs to the UPF0283 family.</text>
</comment>